<dbReference type="AlphaFoldDB" id="A0A166Y878"/>
<keyword evidence="10" id="KW-0489">Methyltransferase</keyword>
<dbReference type="SUPFAM" id="SSF53335">
    <property type="entry name" value="S-adenosyl-L-methionine-dependent methyltransferases"/>
    <property type="match status" value="1"/>
</dbReference>
<accession>A0A166Y878</accession>
<comment type="catalytic activity">
    <reaction evidence="6">
        <text>arsenic triglutathione + [thioredoxin]-dithiol + S-adenosyl-L-methionine + 2 H2O = methylarsonous acid + [thioredoxin]-disulfide + 3 glutathione + S-adenosyl-L-homocysteine + H(+)</text>
        <dbReference type="Rhea" id="RHEA:69460"/>
        <dbReference type="Rhea" id="RHEA-COMP:10698"/>
        <dbReference type="Rhea" id="RHEA-COMP:10700"/>
        <dbReference type="ChEBI" id="CHEBI:15377"/>
        <dbReference type="ChEBI" id="CHEBI:15378"/>
        <dbReference type="ChEBI" id="CHEBI:17826"/>
        <dbReference type="ChEBI" id="CHEBI:29950"/>
        <dbReference type="ChEBI" id="CHEBI:50058"/>
        <dbReference type="ChEBI" id="CHEBI:57856"/>
        <dbReference type="ChEBI" id="CHEBI:57925"/>
        <dbReference type="ChEBI" id="CHEBI:59789"/>
        <dbReference type="ChEBI" id="CHEBI:183640"/>
        <dbReference type="EC" id="2.1.1.137"/>
    </reaction>
</comment>
<dbReference type="PANTHER" id="PTHR43675">
    <property type="entry name" value="ARSENITE METHYLTRANSFERASE"/>
    <property type="match status" value="1"/>
</dbReference>
<dbReference type="Proteomes" id="UP000076552">
    <property type="component" value="Unassembled WGS sequence"/>
</dbReference>
<proteinExistence type="inferred from homology"/>
<keyword evidence="1 10" id="KW-0808">Transferase</keyword>
<evidence type="ECO:0000256" key="6">
    <source>
        <dbReference type="ARBA" id="ARBA00047941"/>
    </source>
</evidence>
<evidence type="ECO:0000313" key="11">
    <source>
        <dbReference type="Proteomes" id="UP000076552"/>
    </source>
</evidence>
<feature type="domain" description="Methyltransferase" evidence="9">
    <location>
        <begin position="63"/>
        <end position="211"/>
    </location>
</feature>
<evidence type="ECO:0000256" key="2">
    <source>
        <dbReference type="ARBA" id="ARBA00022691"/>
    </source>
</evidence>
<dbReference type="GO" id="GO:0032259">
    <property type="term" value="P:methylation"/>
    <property type="evidence" value="ECO:0007669"/>
    <property type="project" value="UniProtKB-KW"/>
</dbReference>
<reference evidence="10 11" key="1">
    <citation type="submission" date="2015-06" db="EMBL/GenBank/DDBJ databases">
        <title>Survival trade-offs in plant roots during colonization by closely related pathogenic and mutualistic fungi.</title>
        <authorList>
            <person name="Hacquard S."/>
            <person name="Kracher B."/>
            <person name="Hiruma K."/>
            <person name="Weinman A."/>
            <person name="Muench P."/>
            <person name="Garrido Oter R."/>
            <person name="Ver Loren van Themaat E."/>
            <person name="Dallerey J.-F."/>
            <person name="Damm U."/>
            <person name="Henrissat B."/>
            <person name="Lespinet O."/>
            <person name="Thon M."/>
            <person name="Kemen E."/>
            <person name="McHardy A.C."/>
            <person name="Schulze-Lefert P."/>
            <person name="O'Connell R.J."/>
        </authorList>
    </citation>
    <scope>NUCLEOTIDE SEQUENCE [LARGE SCALE GENOMIC DNA]</scope>
    <source>
        <strain evidence="10 11">0861</strain>
    </source>
</reference>
<dbReference type="NCBIfam" id="NF008823">
    <property type="entry name" value="PRK11873.1"/>
    <property type="match status" value="1"/>
</dbReference>
<dbReference type="STRING" id="708197.A0A166Y878"/>
<evidence type="ECO:0000313" key="10">
    <source>
        <dbReference type="EMBL" id="KZL77352.1"/>
    </source>
</evidence>
<evidence type="ECO:0000256" key="1">
    <source>
        <dbReference type="ARBA" id="ARBA00022679"/>
    </source>
</evidence>
<organism evidence="10 11">
    <name type="scientific">Colletotrichum tofieldiae</name>
    <dbReference type="NCBI Taxonomy" id="708197"/>
    <lineage>
        <taxon>Eukaryota</taxon>
        <taxon>Fungi</taxon>
        <taxon>Dikarya</taxon>
        <taxon>Ascomycota</taxon>
        <taxon>Pezizomycotina</taxon>
        <taxon>Sordariomycetes</taxon>
        <taxon>Hypocreomycetidae</taxon>
        <taxon>Glomerellales</taxon>
        <taxon>Glomerellaceae</taxon>
        <taxon>Colletotrichum</taxon>
        <taxon>Colletotrichum spaethianum species complex</taxon>
    </lineage>
</organism>
<evidence type="ECO:0000256" key="4">
    <source>
        <dbReference type="ARBA" id="ARBA00034521"/>
    </source>
</evidence>
<name>A0A166Y878_9PEZI</name>
<comment type="similarity">
    <text evidence="3">Belongs to the methyltransferase superfamily. Arsenite methyltransferase family.</text>
</comment>
<comment type="caution">
    <text evidence="10">The sequence shown here is derived from an EMBL/GenBank/DDBJ whole genome shotgun (WGS) entry which is preliminary data.</text>
</comment>
<gene>
    <name evidence="10" type="ORF">CT0861_03066</name>
</gene>
<dbReference type="InterPro" id="IPR029063">
    <property type="entry name" value="SAM-dependent_MTases_sf"/>
</dbReference>
<dbReference type="InterPro" id="IPR025714">
    <property type="entry name" value="Methyltranfer_dom"/>
</dbReference>
<evidence type="ECO:0000256" key="8">
    <source>
        <dbReference type="ARBA" id="ARBA00048428"/>
    </source>
</evidence>
<protein>
    <recommendedName>
        <fullName evidence="5">Arsenite methyltransferase</fullName>
        <ecNumber evidence="4">2.1.1.137</ecNumber>
    </recommendedName>
</protein>
<evidence type="ECO:0000259" key="9">
    <source>
        <dbReference type="Pfam" id="PF13847"/>
    </source>
</evidence>
<dbReference type="CDD" id="cd02440">
    <property type="entry name" value="AdoMet_MTases"/>
    <property type="match status" value="1"/>
</dbReference>
<dbReference type="Gene3D" id="3.40.50.150">
    <property type="entry name" value="Vaccinia Virus protein VP39"/>
    <property type="match status" value="1"/>
</dbReference>
<comment type="catalytic activity">
    <reaction evidence="8">
        <text>arsenic triglutathione + 3 [thioredoxin]-dithiol + 3 S-adenosyl-L-methionine = trimethylarsine + 3 [thioredoxin]-disulfide + 3 glutathione + 3 S-adenosyl-L-homocysteine + 3 H(+)</text>
        <dbReference type="Rhea" id="RHEA:69432"/>
        <dbReference type="Rhea" id="RHEA-COMP:10698"/>
        <dbReference type="Rhea" id="RHEA-COMP:10700"/>
        <dbReference type="ChEBI" id="CHEBI:15378"/>
        <dbReference type="ChEBI" id="CHEBI:27130"/>
        <dbReference type="ChEBI" id="CHEBI:29950"/>
        <dbReference type="ChEBI" id="CHEBI:50058"/>
        <dbReference type="ChEBI" id="CHEBI:57856"/>
        <dbReference type="ChEBI" id="CHEBI:57925"/>
        <dbReference type="ChEBI" id="CHEBI:59789"/>
        <dbReference type="ChEBI" id="CHEBI:183640"/>
        <dbReference type="EC" id="2.1.1.137"/>
    </reaction>
</comment>
<dbReference type="EC" id="2.1.1.137" evidence="4"/>
<evidence type="ECO:0000256" key="3">
    <source>
        <dbReference type="ARBA" id="ARBA00034487"/>
    </source>
</evidence>
<evidence type="ECO:0000256" key="5">
    <source>
        <dbReference type="ARBA" id="ARBA00034545"/>
    </source>
</evidence>
<dbReference type="PANTHER" id="PTHR43675:SF8">
    <property type="entry name" value="ARSENITE METHYLTRANSFERASE"/>
    <property type="match status" value="1"/>
</dbReference>
<dbReference type="EMBL" id="LFIV01000008">
    <property type="protein sequence ID" value="KZL77352.1"/>
    <property type="molecule type" value="Genomic_DNA"/>
</dbReference>
<keyword evidence="11" id="KW-1185">Reference proteome</keyword>
<keyword evidence="2" id="KW-0949">S-adenosyl-L-methionine</keyword>
<sequence length="311" mass="33435">MEPDSIYENVHKRYGSVVRSSTGEYENAVAKAFGYTEDELAGIPEGANLGLSCGNPHALAKLREGETVIDLGSGAGFDVFSAAKRVGLEGKAIGVDMNRNMIDKATANAERAGYENVKFIESQITSIPLPDEVSDCIISNCVINLVPEGDKSSVFHEIYRLLKPGGRVAISDILARKEFTEEVKRNAALYVGCVAGASQVSEYDAFLRDAGFDNVMIVDSNSDLNVYYTALGDEASCCGTTNNSEKKGEESCALQEKYLGCGANSSTCGEQEDAYLTPSEAKEQATSLGVTDLNEWAGSFKIYAMKPKVFE</sequence>
<comment type="catalytic activity">
    <reaction evidence="7">
        <text>arsenic triglutathione + 2 [thioredoxin]-dithiol + 2 S-adenosyl-L-methionine + H2O = dimethylarsinous acid + 2 [thioredoxin]-disulfide + 3 glutathione + 2 S-adenosyl-L-homocysteine + 2 H(+)</text>
        <dbReference type="Rhea" id="RHEA:69464"/>
        <dbReference type="Rhea" id="RHEA-COMP:10698"/>
        <dbReference type="Rhea" id="RHEA-COMP:10700"/>
        <dbReference type="ChEBI" id="CHEBI:15377"/>
        <dbReference type="ChEBI" id="CHEBI:15378"/>
        <dbReference type="ChEBI" id="CHEBI:23808"/>
        <dbReference type="ChEBI" id="CHEBI:29950"/>
        <dbReference type="ChEBI" id="CHEBI:50058"/>
        <dbReference type="ChEBI" id="CHEBI:57856"/>
        <dbReference type="ChEBI" id="CHEBI:57925"/>
        <dbReference type="ChEBI" id="CHEBI:59789"/>
        <dbReference type="ChEBI" id="CHEBI:183640"/>
        <dbReference type="EC" id="2.1.1.137"/>
    </reaction>
</comment>
<evidence type="ECO:0000256" key="7">
    <source>
        <dbReference type="ARBA" id="ARBA00047943"/>
    </source>
</evidence>
<dbReference type="InterPro" id="IPR026669">
    <property type="entry name" value="Arsenite_MeTrfase-like"/>
</dbReference>
<dbReference type="GO" id="GO:0030791">
    <property type="term" value="F:arsenite methyltransferase activity"/>
    <property type="evidence" value="ECO:0007669"/>
    <property type="project" value="UniProtKB-EC"/>
</dbReference>
<dbReference type="Pfam" id="PF13847">
    <property type="entry name" value="Methyltransf_31"/>
    <property type="match status" value="1"/>
</dbReference>